<organism evidence="2 3">
    <name type="scientific">Jiella flava</name>
    <dbReference type="NCBI Taxonomy" id="2816857"/>
    <lineage>
        <taxon>Bacteria</taxon>
        <taxon>Pseudomonadati</taxon>
        <taxon>Pseudomonadota</taxon>
        <taxon>Alphaproteobacteria</taxon>
        <taxon>Hyphomicrobiales</taxon>
        <taxon>Aurantimonadaceae</taxon>
        <taxon>Jiella</taxon>
    </lineage>
</organism>
<comment type="caution">
    <text evidence="2">The sequence shown here is derived from an EMBL/GenBank/DDBJ whole genome shotgun (WGS) entry which is preliminary data.</text>
</comment>
<reference evidence="2" key="1">
    <citation type="submission" date="2021-03" db="EMBL/GenBank/DDBJ databases">
        <title>Whole genome sequence of Jiella sp. CQZ9-1.</title>
        <authorList>
            <person name="Tuo L."/>
        </authorList>
    </citation>
    <scope>NUCLEOTIDE SEQUENCE</scope>
    <source>
        <strain evidence="2">CQZ9-1</strain>
    </source>
</reference>
<dbReference type="Gene3D" id="3.40.50.2000">
    <property type="entry name" value="Glycogen Phosphorylase B"/>
    <property type="match status" value="1"/>
</dbReference>
<dbReference type="PANTHER" id="PTHR21015:SF28">
    <property type="entry name" value="SLL1722 PROTEIN"/>
    <property type="match status" value="1"/>
</dbReference>
<dbReference type="Proteomes" id="UP000664122">
    <property type="component" value="Unassembled WGS sequence"/>
</dbReference>
<gene>
    <name evidence="2" type="ORF">J1C48_14000</name>
</gene>
<dbReference type="Pfam" id="PF04101">
    <property type="entry name" value="Glyco_tran_28_C"/>
    <property type="match status" value="1"/>
</dbReference>
<name>A0A939FXA5_9HYPH</name>
<dbReference type="InterPro" id="IPR007235">
    <property type="entry name" value="Glyco_trans_28_C"/>
</dbReference>
<keyword evidence="3" id="KW-1185">Reference proteome</keyword>
<protein>
    <submittedName>
        <fullName evidence="2">Glycosyl transferase</fullName>
    </submittedName>
</protein>
<dbReference type="EMBL" id="JAFMPP010000012">
    <property type="protein sequence ID" value="MBO0663698.1"/>
    <property type="molecule type" value="Genomic_DNA"/>
</dbReference>
<feature type="domain" description="Glycosyl transferase family 28 C-terminal" evidence="1">
    <location>
        <begin position="214"/>
        <end position="364"/>
    </location>
</feature>
<dbReference type="AlphaFoldDB" id="A0A939FXA5"/>
<dbReference type="GO" id="GO:0016758">
    <property type="term" value="F:hexosyltransferase activity"/>
    <property type="evidence" value="ECO:0007669"/>
    <property type="project" value="InterPro"/>
</dbReference>
<dbReference type="RefSeq" id="WP_207258587.1">
    <property type="nucleotide sequence ID" value="NZ_JAFMPP010000012.1"/>
</dbReference>
<dbReference type="PANTHER" id="PTHR21015">
    <property type="entry name" value="UDP-N-ACETYLGLUCOSAMINE--N-ACETYLMURAMYL-(PENTAPEPTIDE) PYROPHOSPHORYL-UNDECAPRENOL N-ACETYLGLUCOSAMINE TRANSFERASE 1"/>
    <property type="match status" value="1"/>
</dbReference>
<sequence length="379" mass="41128">MRVLFHVQHLLGVGHLRRGELITRALAARGIEVTVALGGHPVPEMPFADADVVALPPVSIEGANFKTLYDDAGQPITEAWKAARVKALIDVYDAVRPDVVLMEMFPFGRWRFRFELVPLVEHVKADNRPVQCVTSVRDILVASQRPDRATFAARFARDHLSAVLVHADPTLFTFDETYPHAGEIADLIHYTGYVTEDAERGPGERNGKVVVSAGGGAAAGSLLRTALAARELCPPTIRDRDWHILTGARASDADTAALVAKADRRTIVERFSPRFQALLDGAALSISQAGYNTVMNLLRAKIPAVVVPYEDGGETEQAFRAMRLEQRNLLNVVNGAALSPQTLAAAIVSADARRDRPVSRIDLEGASASAAAIERLIRT</sequence>
<evidence type="ECO:0000313" key="3">
    <source>
        <dbReference type="Proteomes" id="UP000664122"/>
    </source>
</evidence>
<keyword evidence="2" id="KW-0808">Transferase</keyword>
<evidence type="ECO:0000313" key="2">
    <source>
        <dbReference type="EMBL" id="MBO0663698.1"/>
    </source>
</evidence>
<dbReference type="SUPFAM" id="SSF53756">
    <property type="entry name" value="UDP-Glycosyltransferase/glycogen phosphorylase"/>
    <property type="match status" value="1"/>
</dbReference>
<accession>A0A939FXA5</accession>
<proteinExistence type="predicted"/>
<evidence type="ECO:0000259" key="1">
    <source>
        <dbReference type="Pfam" id="PF04101"/>
    </source>
</evidence>